<dbReference type="OrthoDB" id="513474at2"/>
<reference evidence="1 2" key="1">
    <citation type="submission" date="2018-01" db="EMBL/GenBank/DDBJ databases">
        <title>Draft genome Sequence of streptomyces globosus LZH-48.</title>
        <authorList>
            <person name="Ran K."/>
            <person name="Li Z."/>
            <person name="Wei S."/>
            <person name="Dong R."/>
        </authorList>
    </citation>
    <scope>NUCLEOTIDE SEQUENCE [LARGE SCALE GENOMIC DNA]</scope>
    <source>
        <strain evidence="1 2">LZH-48</strain>
        <plasmid evidence="1 2">unnamed2</plasmid>
    </source>
</reference>
<gene>
    <name evidence="1" type="ORF">C0216_32450</name>
</gene>
<proteinExistence type="predicted"/>
<organism evidence="1 2">
    <name type="scientific">Streptomyces globosus</name>
    <dbReference type="NCBI Taxonomy" id="68209"/>
    <lineage>
        <taxon>Bacteria</taxon>
        <taxon>Bacillati</taxon>
        <taxon>Actinomycetota</taxon>
        <taxon>Actinomycetes</taxon>
        <taxon>Kitasatosporales</taxon>
        <taxon>Streptomycetaceae</taxon>
        <taxon>Streptomyces</taxon>
    </lineage>
</organism>
<accession>A0A344UBC5</accession>
<dbReference type="EMBL" id="CP030864">
    <property type="protein sequence ID" value="AXE28196.1"/>
    <property type="molecule type" value="Genomic_DNA"/>
</dbReference>
<keyword evidence="1" id="KW-0614">Plasmid</keyword>
<dbReference type="AlphaFoldDB" id="A0A344UBC5"/>
<keyword evidence="2" id="KW-1185">Reference proteome</keyword>
<geneLocation type="plasmid" evidence="1 2">
    <name>unnamed2</name>
</geneLocation>
<protein>
    <submittedName>
        <fullName evidence="1">Uncharacterized protein</fullName>
    </submittedName>
</protein>
<evidence type="ECO:0000313" key="2">
    <source>
        <dbReference type="Proteomes" id="UP000252004"/>
    </source>
</evidence>
<evidence type="ECO:0000313" key="1">
    <source>
        <dbReference type="EMBL" id="AXE28196.1"/>
    </source>
</evidence>
<sequence>MRRGWMNLATCYQVEFPDYLDGYEAETEAKGYLVGVVVSAGGRSFELTVYDRDRLTQEINDELASDCSCFAVPNLLVVQSVTRSEILRAVESLAKGDFRSLVSNSVEQ</sequence>
<dbReference type="Proteomes" id="UP000252004">
    <property type="component" value="Plasmid unnamed2"/>
</dbReference>
<dbReference type="KEGG" id="sgz:C0216_32450"/>
<name>A0A344UBC5_9ACTN</name>